<dbReference type="GO" id="GO:0071949">
    <property type="term" value="F:FAD binding"/>
    <property type="evidence" value="ECO:0007669"/>
    <property type="project" value="InterPro"/>
</dbReference>
<dbReference type="Gene3D" id="3.30.43.10">
    <property type="entry name" value="Uridine Diphospho-n-acetylenolpyruvylglucosamine Reductase, domain 2"/>
    <property type="match status" value="1"/>
</dbReference>
<evidence type="ECO:0000256" key="3">
    <source>
        <dbReference type="ARBA" id="ARBA00022630"/>
    </source>
</evidence>
<sequence>MTTSGSAILSLLFTLIFSISWVTSNSDSDNFFQCLSLFSQPSIPVSKIIYTPNTSSYSSILQSSIQNLRFLSPTTPKPQLIVKPLHESHIQGAVICSKKHGMHIRVRSGGHDYEGLSYMSDIPFIIVDLFNLQSISVNTEDNTAWVQAGATLGELYYRIAEKSRTHGFPAGSCPTVGVGGHFSGGGFGTMLRKYGLAADNVIDAHLVDVNGKILNRESMGEDLFWAIRGGGGASFGVIISWKIKLVPVPPTVTVFRVKKSLEQDATKLVHRWQYVADKLHEDLYINVVIGVENGKQKGERTIQVTFGSLFLGEVKELLPLMEKDFSELGLERQDCIEMSWIESVLYFAGISEEESLNVLLDRVRQSNDSFKAKSDYVKEPISEIGLEGIWKVFLEEETPIMILSPYGGKMSEISDSETPFPHRKGYIYEIQYLTYWEEVTEASKKHIDWIRRLYSYLTPYVSKSPRASYLNYRDLDLGRNNIGNTSYTQASVWGIKYFNNNFKRLVRVKTMVDPSNFFRNEQSIPPLLSWGKRRGY</sequence>
<dbReference type="Gene3D" id="3.30.465.10">
    <property type="match status" value="1"/>
</dbReference>
<evidence type="ECO:0000259" key="9">
    <source>
        <dbReference type="PROSITE" id="PS51111"/>
    </source>
</evidence>
<dbReference type="PROSITE" id="PS51111">
    <property type="entry name" value="REJ"/>
    <property type="match status" value="1"/>
</dbReference>
<keyword evidence="5" id="KW-0274">FAD</keyword>
<reference evidence="11 12" key="1">
    <citation type="submission" date="2020-04" db="EMBL/GenBank/DDBJ databases">
        <title>Plant Genome Project.</title>
        <authorList>
            <person name="Zhang R.-G."/>
        </authorList>
    </citation>
    <scope>NUCLEOTIDE SEQUENCE [LARGE SCALE GENOMIC DNA]</scope>
    <source>
        <strain evidence="11">YNK0</strain>
        <tissue evidence="11">Leaf</tissue>
    </source>
</reference>
<evidence type="ECO:0000313" key="11">
    <source>
        <dbReference type="EMBL" id="KAF8413429.1"/>
    </source>
</evidence>
<dbReference type="InterPro" id="IPR016169">
    <property type="entry name" value="FAD-bd_PCMH_sub2"/>
</dbReference>
<comment type="cofactor">
    <cofactor evidence="1">
        <name>FAD</name>
        <dbReference type="ChEBI" id="CHEBI:57692"/>
    </cofactor>
</comment>
<dbReference type="Pfam" id="PF08031">
    <property type="entry name" value="BBE"/>
    <property type="match status" value="1"/>
</dbReference>
<dbReference type="GO" id="GO:0016491">
    <property type="term" value="F:oxidoreductase activity"/>
    <property type="evidence" value="ECO:0007669"/>
    <property type="project" value="InterPro"/>
</dbReference>
<dbReference type="PROSITE" id="PS51387">
    <property type="entry name" value="FAD_PCMH"/>
    <property type="match status" value="1"/>
</dbReference>
<keyword evidence="6" id="KW-1015">Disulfide bond</keyword>
<keyword evidence="4 8" id="KW-0732">Signal</keyword>
<dbReference type="FunFam" id="3.30.43.10:FF:000004">
    <property type="entry name" value="Berberine bridge enzyme-like 15"/>
    <property type="match status" value="1"/>
</dbReference>
<dbReference type="InterPro" id="IPR006094">
    <property type="entry name" value="Oxid_FAD_bind_N"/>
</dbReference>
<evidence type="ECO:0008006" key="13">
    <source>
        <dbReference type="Google" id="ProtNLM"/>
    </source>
</evidence>
<organism evidence="11 12">
    <name type="scientific">Tetracentron sinense</name>
    <name type="common">Spur-leaf</name>
    <dbReference type="NCBI Taxonomy" id="13715"/>
    <lineage>
        <taxon>Eukaryota</taxon>
        <taxon>Viridiplantae</taxon>
        <taxon>Streptophyta</taxon>
        <taxon>Embryophyta</taxon>
        <taxon>Tracheophyta</taxon>
        <taxon>Spermatophyta</taxon>
        <taxon>Magnoliopsida</taxon>
        <taxon>Trochodendrales</taxon>
        <taxon>Trochodendraceae</taxon>
        <taxon>Tetracentron</taxon>
    </lineage>
</organism>
<dbReference type="EMBL" id="JABCRI010000001">
    <property type="protein sequence ID" value="KAF8413429.1"/>
    <property type="molecule type" value="Genomic_DNA"/>
</dbReference>
<keyword evidence="7" id="KW-0325">Glycoprotein</keyword>
<dbReference type="InterPro" id="IPR036318">
    <property type="entry name" value="FAD-bd_PCMH-like_sf"/>
</dbReference>
<evidence type="ECO:0000256" key="2">
    <source>
        <dbReference type="ARBA" id="ARBA00005466"/>
    </source>
</evidence>
<evidence type="ECO:0000256" key="7">
    <source>
        <dbReference type="ARBA" id="ARBA00023180"/>
    </source>
</evidence>
<feature type="domain" description="FAD-binding PCMH-type" evidence="10">
    <location>
        <begin position="74"/>
        <end position="248"/>
    </location>
</feature>
<dbReference type="InterPro" id="IPR016167">
    <property type="entry name" value="FAD-bd_PCMH_sub1"/>
</dbReference>
<keyword evidence="3" id="KW-0285">Flavoprotein</keyword>
<dbReference type="Pfam" id="PF01565">
    <property type="entry name" value="FAD_binding_4"/>
    <property type="match status" value="1"/>
</dbReference>
<evidence type="ECO:0000256" key="5">
    <source>
        <dbReference type="ARBA" id="ARBA00022827"/>
    </source>
</evidence>
<evidence type="ECO:0000256" key="1">
    <source>
        <dbReference type="ARBA" id="ARBA00001974"/>
    </source>
</evidence>
<proteinExistence type="inferred from homology"/>
<dbReference type="SUPFAM" id="SSF56176">
    <property type="entry name" value="FAD-binding/transporter-associated domain-like"/>
    <property type="match status" value="1"/>
</dbReference>
<accession>A0A834ZST7</accession>
<name>A0A834ZST7_TETSI</name>
<gene>
    <name evidence="11" type="ORF">HHK36_001412</name>
</gene>
<dbReference type="GO" id="GO:0016020">
    <property type="term" value="C:membrane"/>
    <property type="evidence" value="ECO:0007669"/>
    <property type="project" value="UniProtKB-SubCell"/>
</dbReference>
<evidence type="ECO:0000256" key="4">
    <source>
        <dbReference type="ARBA" id="ARBA00022729"/>
    </source>
</evidence>
<dbReference type="Proteomes" id="UP000655225">
    <property type="component" value="Unassembled WGS sequence"/>
</dbReference>
<comment type="caution">
    <text evidence="11">The sequence shown here is derived from an EMBL/GenBank/DDBJ whole genome shotgun (WGS) entry which is preliminary data.</text>
</comment>
<feature type="chain" id="PRO_5033028588" description="Tetrahydroberberine oxidase" evidence="8">
    <location>
        <begin position="25"/>
        <end position="536"/>
    </location>
</feature>
<evidence type="ECO:0000259" key="10">
    <source>
        <dbReference type="PROSITE" id="PS51387"/>
    </source>
</evidence>
<dbReference type="Gene3D" id="3.40.462.20">
    <property type="match status" value="1"/>
</dbReference>
<feature type="signal peptide" evidence="8">
    <location>
        <begin position="1"/>
        <end position="24"/>
    </location>
</feature>
<protein>
    <recommendedName>
        <fullName evidence="13">Tetrahydroberberine oxidase</fullName>
    </recommendedName>
</protein>
<dbReference type="OMA" id="ENIFATW"/>
<comment type="similarity">
    <text evidence="2">Belongs to the oxygen-dependent FAD-linked oxidoreductase family.</text>
</comment>
<evidence type="ECO:0000256" key="8">
    <source>
        <dbReference type="SAM" id="SignalP"/>
    </source>
</evidence>
<dbReference type="OrthoDB" id="407275at2759"/>
<evidence type="ECO:0000313" key="12">
    <source>
        <dbReference type="Proteomes" id="UP000655225"/>
    </source>
</evidence>
<dbReference type="InterPro" id="IPR014010">
    <property type="entry name" value="REJ_dom"/>
</dbReference>
<evidence type="ECO:0000256" key="6">
    <source>
        <dbReference type="ARBA" id="ARBA00023157"/>
    </source>
</evidence>
<keyword evidence="12" id="KW-1185">Reference proteome</keyword>
<dbReference type="InterPro" id="IPR012951">
    <property type="entry name" value="BBE"/>
</dbReference>
<dbReference type="AlphaFoldDB" id="A0A834ZST7"/>
<dbReference type="PANTHER" id="PTHR32448">
    <property type="entry name" value="OS08G0158400 PROTEIN"/>
    <property type="match status" value="1"/>
</dbReference>
<feature type="domain" description="REJ" evidence="9">
    <location>
        <begin position="1"/>
        <end position="76"/>
    </location>
</feature>
<dbReference type="InterPro" id="IPR016166">
    <property type="entry name" value="FAD-bd_PCMH"/>
</dbReference>